<organism evidence="2 3">
    <name type="scientific">Tritrichomonas musculus</name>
    <dbReference type="NCBI Taxonomy" id="1915356"/>
    <lineage>
        <taxon>Eukaryota</taxon>
        <taxon>Metamonada</taxon>
        <taxon>Parabasalia</taxon>
        <taxon>Tritrichomonadida</taxon>
        <taxon>Tritrichomonadidae</taxon>
        <taxon>Tritrichomonas</taxon>
    </lineage>
</organism>
<keyword evidence="1" id="KW-0175">Coiled coil</keyword>
<sequence length="125" mass="14598">MNTRNESNDLQDIALKLDQIAKKAAQTGEKLERIEQMRQRNQMSTNEFDQSNPYKLAFDNDSYCPARPPQTVYHSKKKRVKTQSRDVTLEQIFEALSCLKEEINMLNENHDELVQQVNVIKSLIE</sequence>
<evidence type="ECO:0000313" key="2">
    <source>
        <dbReference type="EMBL" id="KAK8899369.1"/>
    </source>
</evidence>
<proteinExistence type="predicted"/>
<reference evidence="2 3" key="1">
    <citation type="submission" date="2024-04" db="EMBL/GenBank/DDBJ databases">
        <title>Tritrichomonas musculus Genome.</title>
        <authorList>
            <person name="Alves-Ferreira E."/>
            <person name="Grigg M."/>
            <person name="Lorenzi H."/>
            <person name="Galac M."/>
        </authorList>
    </citation>
    <scope>NUCLEOTIDE SEQUENCE [LARGE SCALE GENOMIC DNA]</scope>
    <source>
        <strain evidence="2 3">EAF2021</strain>
    </source>
</reference>
<dbReference type="Proteomes" id="UP001470230">
    <property type="component" value="Unassembled WGS sequence"/>
</dbReference>
<gene>
    <name evidence="2" type="ORF">M9Y10_001683</name>
</gene>
<dbReference type="EMBL" id="JAPFFF010000001">
    <property type="protein sequence ID" value="KAK8899369.1"/>
    <property type="molecule type" value="Genomic_DNA"/>
</dbReference>
<name>A0ABR2L7L9_9EUKA</name>
<comment type="caution">
    <text evidence="2">The sequence shown here is derived from an EMBL/GenBank/DDBJ whole genome shotgun (WGS) entry which is preliminary data.</text>
</comment>
<feature type="coiled-coil region" evidence="1">
    <location>
        <begin position="89"/>
        <end position="116"/>
    </location>
</feature>
<accession>A0ABR2L7L9</accession>
<keyword evidence="3" id="KW-1185">Reference proteome</keyword>
<protein>
    <submittedName>
        <fullName evidence="2">Uncharacterized protein</fullName>
    </submittedName>
</protein>
<evidence type="ECO:0000256" key="1">
    <source>
        <dbReference type="SAM" id="Coils"/>
    </source>
</evidence>
<evidence type="ECO:0000313" key="3">
    <source>
        <dbReference type="Proteomes" id="UP001470230"/>
    </source>
</evidence>